<dbReference type="GO" id="GO:0047631">
    <property type="term" value="F:ADP-ribose diphosphatase activity"/>
    <property type="evidence" value="ECO:0007669"/>
    <property type="project" value="InterPro"/>
</dbReference>
<evidence type="ECO:0000256" key="1">
    <source>
        <dbReference type="SAM" id="Phobius"/>
    </source>
</evidence>
<reference evidence="2 3" key="1">
    <citation type="journal article" date="2014" name="Nat. Genet.">
        <title>Genome and transcriptome of the porcine whipworm Trichuris suis.</title>
        <authorList>
            <person name="Jex A.R."/>
            <person name="Nejsum P."/>
            <person name="Schwarz E.M."/>
            <person name="Hu L."/>
            <person name="Young N.D."/>
            <person name="Hall R.S."/>
            <person name="Korhonen P.K."/>
            <person name="Liao S."/>
            <person name="Thamsborg S."/>
            <person name="Xia J."/>
            <person name="Xu P."/>
            <person name="Wang S."/>
            <person name="Scheerlinck J.P."/>
            <person name="Hofmann A."/>
            <person name="Sternberg P.W."/>
            <person name="Wang J."/>
            <person name="Gasser R.B."/>
        </authorList>
    </citation>
    <scope>NUCLEOTIDE SEQUENCE [LARGE SCALE GENOMIC DNA]</scope>
    <source>
        <strain evidence="2">DCEP-RM93M</strain>
    </source>
</reference>
<dbReference type="PANTHER" id="PTHR13030:SF8">
    <property type="entry name" value="ADP-RIBOSE PYROPHOSPHATASE, MITOCHONDRIAL"/>
    <property type="match status" value="1"/>
</dbReference>
<dbReference type="EMBL" id="KL363451">
    <property type="protein sequence ID" value="KFD45621.1"/>
    <property type="molecule type" value="Genomic_DNA"/>
</dbReference>
<proteinExistence type="predicted"/>
<feature type="transmembrane region" description="Helical" evidence="1">
    <location>
        <begin position="325"/>
        <end position="351"/>
    </location>
</feature>
<evidence type="ECO:0008006" key="4">
    <source>
        <dbReference type="Google" id="ProtNLM"/>
    </source>
</evidence>
<feature type="transmembrane region" description="Helical" evidence="1">
    <location>
        <begin position="296"/>
        <end position="318"/>
    </location>
</feature>
<gene>
    <name evidence="2" type="ORF">M513_13502</name>
</gene>
<accession>A0A085LKX5</accession>
<keyword evidence="1" id="KW-0812">Transmembrane</keyword>
<dbReference type="Pfam" id="PF25969">
    <property type="entry name" value="NUDT9_N"/>
    <property type="match status" value="3"/>
</dbReference>
<dbReference type="InterPro" id="IPR015797">
    <property type="entry name" value="NUDIX_hydrolase-like_dom_sf"/>
</dbReference>
<dbReference type="PANTHER" id="PTHR13030">
    <property type="entry name" value="NUDIX HYDROLASE"/>
    <property type="match status" value="1"/>
</dbReference>
<evidence type="ECO:0000313" key="3">
    <source>
        <dbReference type="Proteomes" id="UP000030764"/>
    </source>
</evidence>
<evidence type="ECO:0000313" key="2">
    <source>
        <dbReference type="EMBL" id="KFD45621.1"/>
    </source>
</evidence>
<organism evidence="2 3">
    <name type="scientific">Trichuris suis</name>
    <name type="common">pig whipworm</name>
    <dbReference type="NCBI Taxonomy" id="68888"/>
    <lineage>
        <taxon>Eukaryota</taxon>
        <taxon>Metazoa</taxon>
        <taxon>Ecdysozoa</taxon>
        <taxon>Nematoda</taxon>
        <taxon>Enoplea</taxon>
        <taxon>Dorylaimia</taxon>
        <taxon>Trichinellida</taxon>
        <taxon>Trichuridae</taxon>
        <taxon>Trichuris</taxon>
    </lineage>
</organism>
<dbReference type="Proteomes" id="UP000030764">
    <property type="component" value="Unassembled WGS sequence"/>
</dbReference>
<dbReference type="SUPFAM" id="SSF55811">
    <property type="entry name" value="Nudix"/>
    <property type="match status" value="2"/>
</dbReference>
<sequence length="829" mass="95182">MIIKQYLFCIVAYVLYEAEGHRNKQKISQLFLKQVKEVPSYQRPWSIQNCTYKPKPWNETCRFDHCDPDIKSRGFHPKFNTIDGKVNRRRVKACGENLTYDVVGGLPLNPAGRTGLTGRGMLPHYGPNHMMSVMFIWEKGDKVIVLKRSGKTGYADGFLTGYVSDPEEQPFPDVPLQLIKKSLKKEFKDKEKVNKILRNAKKRFVKLIGGSVPSGLETDHAWVELQMFLVPCKKTKKLCRYGLVEIREEYGLQWYDMNTDNVEEMQRNVTTLIDTRRDNYERYSIYCVPEMKYKHIISVVVGNLMLITGVGVGIALLVGSFAVNAAILGAIGCIIMIIKQLLLCITAYVLYEAEGHEEPHPLTCGPKSTVNKPRANHRKPWNRKYYRYNPKHWNETCRFDKCDPDIKSPGFHPKFNAIDGKVDRRRVKACDENVTYEVSDGFPLNPAGRTGLTGRGILPRYGPNHMMSVIFVWETGDNVLVLKKSANPSYGDGFITGYISDPVEQAFADVPLKHIKESLMREFNDTERVNKILRNSRKRFLKIIGGSVPSSWETDHAWIELEMFVVPCKKTKKLCRYGLSKMQDEFGLQWYGMKTENTTQALNQSATSLIDKKDDHSGGNLLQDIFEYIYTELQPAAPHELGELALKQAREVPSYRIPWNRKYYRYNPKHWDETCRFDECDPDIKSPVFQPKFNTIDGKVNRRRVKACGENLTYEVSDGFPLNPAGRTGLTGRGILPRYGPNHMMSVIFVWETAGKVSVLKKSSRNSYVDGFIMGYISDTEEQPFADVPLKHIRKSLMQQFNDTEKVNKILKKARKRFVKVRTDLLRAH</sequence>
<protein>
    <recommendedName>
        <fullName evidence="4">ADP-ribose pyrophosphatase, mitochondrial</fullName>
    </recommendedName>
</protein>
<keyword evidence="1" id="KW-0472">Membrane</keyword>
<keyword evidence="1" id="KW-1133">Transmembrane helix</keyword>
<name>A0A085LKX5_9BILA</name>
<keyword evidence="3" id="KW-1185">Reference proteome</keyword>
<dbReference type="AlphaFoldDB" id="A0A085LKX5"/>
<dbReference type="InterPro" id="IPR039989">
    <property type="entry name" value="NUDT9"/>
</dbReference>